<evidence type="ECO:0000259" key="2">
    <source>
        <dbReference type="Pfam" id="PF23343"/>
    </source>
</evidence>
<feature type="domain" description="Replication-associated protein ORF2/G2P" evidence="2">
    <location>
        <begin position="108"/>
        <end position="210"/>
    </location>
</feature>
<organism evidence="3">
    <name type="scientific">Myoviridae sp. ctu6J18</name>
    <dbReference type="NCBI Taxonomy" id="2827714"/>
    <lineage>
        <taxon>Viruses</taxon>
        <taxon>Duplodnaviria</taxon>
        <taxon>Heunggongvirae</taxon>
        <taxon>Uroviricota</taxon>
        <taxon>Caudoviricetes</taxon>
    </lineage>
</organism>
<dbReference type="InterPro" id="IPR056906">
    <property type="entry name" value="ORF2/G2P_dom"/>
</dbReference>
<protein>
    <recommendedName>
        <fullName evidence="2">Replication-associated protein ORF2/G2P domain-containing protein</fullName>
    </recommendedName>
</protein>
<feature type="compositionally biased region" description="Basic residues" evidence="1">
    <location>
        <begin position="313"/>
        <end position="334"/>
    </location>
</feature>
<sequence length="334" mass="39736">MKRRKKAVYIDYDYEAAYQKMLTDLEEDNMCRMLNEGRVRSIYATKEIKAAEQMDVEIYPEFRRGQREQIPDEAKLKKQRQAQRNLNEKNSRKECERTINANFTDNDIWGTLTYTDDNMPNSMKEAQHDMTLYIGRLNYERRKKGLAKLRYVYVTECSDKGRWHHHFVCDGDMGLEAVEEKWKKGRRNQVRRLQKDEHGLSGMANYITKQKHPEKKGKEPKPVEKYQKAWKASKGLKKPEVKKNHYKFKQKDVDEIVTGRCDLEDKLKKWYAADGYKLTSYEVRYNNMNGRFYIYARMYKQPQEGEKIDKATSKIKQKTAKKKAKKKTAARCST</sequence>
<name>A0A8S5TMZ0_9CAUD</name>
<feature type="region of interest" description="Disordered" evidence="1">
    <location>
        <begin position="305"/>
        <end position="334"/>
    </location>
</feature>
<dbReference type="EMBL" id="BK032862">
    <property type="protein sequence ID" value="DAF64489.1"/>
    <property type="molecule type" value="Genomic_DNA"/>
</dbReference>
<evidence type="ECO:0000313" key="3">
    <source>
        <dbReference type="EMBL" id="DAF64489.1"/>
    </source>
</evidence>
<dbReference type="Pfam" id="PF23343">
    <property type="entry name" value="REP_ORF2-G2P"/>
    <property type="match status" value="1"/>
</dbReference>
<reference evidence="3" key="1">
    <citation type="journal article" date="2021" name="Proc. Natl. Acad. Sci. U.S.A.">
        <title>A Catalog of Tens of Thousands of Viruses from Human Metagenomes Reveals Hidden Associations with Chronic Diseases.</title>
        <authorList>
            <person name="Tisza M.J."/>
            <person name="Buck C.B."/>
        </authorList>
    </citation>
    <scope>NUCLEOTIDE SEQUENCE</scope>
    <source>
        <strain evidence="3">Ctu6J18</strain>
    </source>
</reference>
<evidence type="ECO:0000256" key="1">
    <source>
        <dbReference type="SAM" id="MobiDB-lite"/>
    </source>
</evidence>
<accession>A0A8S5TMZ0</accession>
<proteinExistence type="predicted"/>